<sequence length="517" mass="58882">MKSTLLILLTCFSTQAQIITEFFPDPSPSKGLPNYEFLEIYNPTEFPIRLKGYTLLYAGSKATFPDSTLLPKEYAVVCRYNRANDFIPYGKVIALSNFSLPNASSSLHLIDSFGQEIFSLFYDESWNIQGGISMEMKDTEFACLGRENWTPSIHPLGGTPGKPNSVLEPIRNIEPPRLISFDLLTDSLIVQFNRAMNARMLNYEHYLAENKEIKSISFFENNKSKILLTFNTPPHHLYIFSPTDCLGGVGEDLTLDFVDTQTPEMGQILISELLFDPPKDSFDYIEIQTSVPINLKNWKLRRIFGQRSEEISLATQYLVSQPYQVFTTDTLSLKLQFPMATNMIQVPKLPTLPQDSATLLLLDPKGKVYDRIHYHTKMHAALLDSPKGKALERMNNTWKTASMDSGYGTPGYENSQNVTESGNSFRTEPEVFSDEVSLHYILQNSELYARIMIIDRDGQVIFKYPTPYYLGTNGKITWNGCDSRGQSLPNGLYIFRIQVYGKDLQQNYYVKCVLKRL</sequence>
<dbReference type="eggNOG" id="COG4288">
    <property type="taxonomic scope" value="Bacteria"/>
</dbReference>
<feature type="region of interest" description="Disordered" evidence="1">
    <location>
        <begin position="405"/>
        <end position="426"/>
    </location>
</feature>
<evidence type="ECO:0000313" key="4">
    <source>
        <dbReference type="Proteomes" id="UP000007435"/>
    </source>
</evidence>
<gene>
    <name evidence="3" type="ordered locus">Lbys_1728</name>
</gene>
<keyword evidence="4" id="KW-1185">Reference proteome</keyword>
<evidence type="ECO:0000259" key="2">
    <source>
        <dbReference type="Pfam" id="PF00932"/>
    </source>
</evidence>
<dbReference type="KEGG" id="lby:Lbys_1728"/>
<dbReference type="OrthoDB" id="9758406at2"/>
<dbReference type="HOGENOM" id="CLU_482995_0_0_10"/>
<dbReference type="EMBL" id="CP002305">
    <property type="protein sequence ID" value="ADQ17435.1"/>
    <property type="molecule type" value="Genomic_DNA"/>
</dbReference>
<evidence type="ECO:0000313" key="3">
    <source>
        <dbReference type="EMBL" id="ADQ17435.1"/>
    </source>
</evidence>
<organism evidence="3 4">
    <name type="scientific">Leadbetterella byssophila (strain DSM 17132 / JCM 16389 / KACC 11308 / NBRC 106382 / 4M15)</name>
    <dbReference type="NCBI Taxonomy" id="649349"/>
    <lineage>
        <taxon>Bacteria</taxon>
        <taxon>Pseudomonadati</taxon>
        <taxon>Bacteroidota</taxon>
        <taxon>Cytophagia</taxon>
        <taxon>Cytophagales</taxon>
        <taxon>Leadbetterellaceae</taxon>
        <taxon>Leadbetterella</taxon>
    </lineage>
</organism>
<dbReference type="AlphaFoldDB" id="E4RQ60"/>
<dbReference type="Proteomes" id="UP000007435">
    <property type="component" value="Chromosome"/>
</dbReference>
<protein>
    <recommendedName>
        <fullName evidence="2">LTD domain-containing protein</fullName>
    </recommendedName>
</protein>
<feature type="compositionally biased region" description="Polar residues" evidence="1">
    <location>
        <begin position="412"/>
        <end position="426"/>
    </location>
</feature>
<accession>E4RQ60</accession>
<dbReference type="RefSeq" id="WP_013408484.1">
    <property type="nucleotide sequence ID" value="NC_014655.1"/>
</dbReference>
<feature type="domain" description="LTD" evidence="2">
    <location>
        <begin position="18"/>
        <end position="120"/>
    </location>
</feature>
<reference key="1">
    <citation type="submission" date="2010-11" db="EMBL/GenBank/DDBJ databases">
        <title>The complete genome of Leadbetterella byssophila DSM 17132.</title>
        <authorList>
            <consortium name="US DOE Joint Genome Institute (JGI-PGF)"/>
            <person name="Lucas S."/>
            <person name="Copeland A."/>
            <person name="Lapidus A."/>
            <person name="Glavina del Rio T."/>
            <person name="Dalin E."/>
            <person name="Tice H."/>
            <person name="Bruce D."/>
            <person name="Goodwin L."/>
            <person name="Pitluck S."/>
            <person name="Kyrpides N."/>
            <person name="Mavromatis K."/>
            <person name="Ivanova N."/>
            <person name="Teshima H."/>
            <person name="Brettin T."/>
            <person name="Detter J.C."/>
            <person name="Han C."/>
            <person name="Tapia R."/>
            <person name="Land M."/>
            <person name="Hauser L."/>
            <person name="Markowitz V."/>
            <person name="Cheng J.-F."/>
            <person name="Hugenholtz P."/>
            <person name="Woyke T."/>
            <person name="Wu D."/>
            <person name="Tindall B."/>
            <person name="Pomrenke H.G."/>
            <person name="Brambilla E."/>
            <person name="Klenk H.-P."/>
            <person name="Eisen J.A."/>
        </authorList>
    </citation>
    <scope>NUCLEOTIDE SEQUENCE [LARGE SCALE GENOMIC DNA]</scope>
    <source>
        <strain>DSM 17132</strain>
    </source>
</reference>
<evidence type="ECO:0000256" key="1">
    <source>
        <dbReference type="SAM" id="MobiDB-lite"/>
    </source>
</evidence>
<name>E4RQ60_LEAB4</name>
<dbReference type="Pfam" id="PF00932">
    <property type="entry name" value="LTD"/>
    <property type="match status" value="1"/>
</dbReference>
<dbReference type="InterPro" id="IPR001322">
    <property type="entry name" value="Lamin_tail_dom"/>
</dbReference>
<dbReference type="Gene3D" id="2.60.40.4070">
    <property type="match status" value="1"/>
</dbReference>
<dbReference type="STRING" id="649349.Lbys_1728"/>
<proteinExistence type="predicted"/>
<reference evidence="3 4" key="2">
    <citation type="journal article" date="2011" name="Stand. Genomic Sci.">
        <title>Complete genome sequence of Leadbetterella byssophila type strain (4M15).</title>
        <authorList>
            <person name="Abt B."/>
            <person name="Teshima H."/>
            <person name="Lucas S."/>
            <person name="Lapidus A."/>
            <person name="Del Rio T.G."/>
            <person name="Nolan M."/>
            <person name="Tice H."/>
            <person name="Cheng J.F."/>
            <person name="Pitluck S."/>
            <person name="Liolios K."/>
            <person name="Pagani I."/>
            <person name="Ivanova N."/>
            <person name="Mavromatis K."/>
            <person name="Pati A."/>
            <person name="Tapia R."/>
            <person name="Han C."/>
            <person name="Goodwin L."/>
            <person name="Chen A."/>
            <person name="Palaniappan K."/>
            <person name="Land M."/>
            <person name="Hauser L."/>
            <person name="Chang Y.J."/>
            <person name="Jeffries C.D."/>
            <person name="Rohde M."/>
            <person name="Goker M."/>
            <person name="Tindall B.J."/>
            <person name="Detter J.C."/>
            <person name="Woyke T."/>
            <person name="Bristow J."/>
            <person name="Eisen J.A."/>
            <person name="Markowitz V."/>
            <person name="Hugenholtz P."/>
            <person name="Klenk H.P."/>
            <person name="Kyrpides N.C."/>
        </authorList>
    </citation>
    <scope>NUCLEOTIDE SEQUENCE [LARGE SCALE GENOMIC DNA]</scope>
    <source>
        <strain evidence="4">DSM 17132 / JCM 16389 / KACC 11308 / NBRC 106382 / 4M15</strain>
    </source>
</reference>